<protein>
    <submittedName>
        <fullName evidence="2">Uncharacterized protein</fullName>
    </submittedName>
</protein>
<evidence type="ECO:0000313" key="2">
    <source>
        <dbReference type="EMBL" id="PWN96430.1"/>
    </source>
</evidence>
<keyword evidence="3" id="KW-1185">Reference proteome</keyword>
<dbReference type="OrthoDB" id="3367070at2759"/>
<reference evidence="2 3" key="1">
    <citation type="journal article" date="2018" name="Mol. Biol. Evol.">
        <title>Broad Genomic Sampling Reveals a Smut Pathogenic Ancestry of the Fungal Clade Ustilaginomycotina.</title>
        <authorList>
            <person name="Kijpornyongpan T."/>
            <person name="Mondo S.J."/>
            <person name="Barry K."/>
            <person name="Sandor L."/>
            <person name="Lee J."/>
            <person name="Lipzen A."/>
            <person name="Pangilinan J."/>
            <person name="LaButti K."/>
            <person name="Hainaut M."/>
            <person name="Henrissat B."/>
            <person name="Grigoriev I.V."/>
            <person name="Spatafora J.W."/>
            <person name="Aime M.C."/>
        </authorList>
    </citation>
    <scope>NUCLEOTIDE SEQUENCE [LARGE SCALE GENOMIC DNA]</scope>
    <source>
        <strain evidence="2 3">MCA 4186</strain>
    </source>
</reference>
<feature type="compositionally biased region" description="Basic and acidic residues" evidence="1">
    <location>
        <begin position="85"/>
        <end position="96"/>
    </location>
</feature>
<feature type="compositionally biased region" description="Low complexity" evidence="1">
    <location>
        <begin position="182"/>
        <end position="195"/>
    </location>
</feature>
<feature type="region of interest" description="Disordered" evidence="1">
    <location>
        <begin position="376"/>
        <end position="418"/>
    </location>
</feature>
<feature type="compositionally biased region" description="Low complexity" evidence="1">
    <location>
        <begin position="544"/>
        <end position="554"/>
    </location>
</feature>
<dbReference type="RefSeq" id="XP_025596709.1">
    <property type="nucleotide sequence ID" value="XM_025745423.1"/>
</dbReference>
<sequence>MRAFFRRGSVSSSPSGSEAYPSGSTSYASPEDVSYSDGAARRRRAGAGDAVGIQGAPLPSSTAGISPTESKRGALLSFRERSKRRAELPGREEPQPRRPASSSKTTMPPPSSFIRPREQSDPADEALTWRPNRVAVAPLDDGAPVRIMPASPRPRGERSSSPARPPSRPASRQGALSPTGGSLLASAWEASSSVVRSRDGLPSLSTAHSHSASGSSYAFEDLMPRSPSRNNSVSYSFSGDSHLRTGISSALSSPTSTPRAPSSSSRAFMTPSTSHRSTESYGSGTDASMSQRFPAAGGTVRASGKTPRPATASTPGRSPKPRVSHAQSSSGDGLSLAARLNELAVAHGDGLLADEDYRQLRQAVFEGAQGEGALEMPREHRVSGVTAARKSEPAAEPPPPLHLESSHRSMRSTRSSLSNFATIFRKSSVLSMRGRTTSHPHPRSAPPTSGPSSWAGAQSTDGHGSSSMRSGDSLMLPSSARSDSRSLWQTATTLGRSNSSRTRASQKELEAEVASARYARSIHNAASPQPGPRSAVARPGSAMRSRSGDSGFSSSNGAAMMLGVENADRSAAELKAEVAIVEEEGKRLLGSFAALEHKAISQYTLTHAQLQRAYAASQRSVAGESNGARSMLHGTASQPALRKQAGFVTTPPAAPRRSSIGNLLTAPPMAHRNSVHSLVSDDGTSATSDDAEADAEVSQLAAELASIARRREDVRLRYDERAAFLRTQLRSATIREGLRR</sequence>
<feature type="compositionally biased region" description="Low complexity" evidence="1">
    <location>
        <begin position="248"/>
        <end position="267"/>
    </location>
</feature>
<evidence type="ECO:0000256" key="1">
    <source>
        <dbReference type="SAM" id="MobiDB-lite"/>
    </source>
</evidence>
<feature type="compositionally biased region" description="Low complexity" evidence="1">
    <location>
        <begin position="8"/>
        <end position="24"/>
    </location>
</feature>
<dbReference type="EMBL" id="KZ819299">
    <property type="protein sequence ID" value="PWN96430.1"/>
    <property type="molecule type" value="Genomic_DNA"/>
</dbReference>
<dbReference type="AlphaFoldDB" id="A0A316Z3V8"/>
<proteinExistence type="predicted"/>
<feature type="region of interest" description="Disordered" evidence="1">
    <location>
        <begin position="1"/>
        <end position="333"/>
    </location>
</feature>
<gene>
    <name evidence="2" type="ORF">FA09DRAFT_361996</name>
</gene>
<feature type="region of interest" description="Disordered" evidence="1">
    <location>
        <begin position="431"/>
        <end position="554"/>
    </location>
</feature>
<feature type="compositionally biased region" description="Polar residues" evidence="1">
    <location>
        <begin position="450"/>
        <end position="470"/>
    </location>
</feature>
<organism evidence="2 3">
    <name type="scientific">Tilletiopsis washingtonensis</name>
    <dbReference type="NCBI Taxonomy" id="58919"/>
    <lineage>
        <taxon>Eukaryota</taxon>
        <taxon>Fungi</taxon>
        <taxon>Dikarya</taxon>
        <taxon>Basidiomycota</taxon>
        <taxon>Ustilaginomycotina</taxon>
        <taxon>Exobasidiomycetes</taxon>
        <taxon>Entylomatales</taxon>
        <taxon>Entylomatales incertae sedis</taxon>
        <taxon>Tilletiopsis</taxon>
    </lineage>
</organism>
<dbReference type="GeneID" id="37272967"/>
<name>A0A316Z3V8_9BASI</name>
<feature type="compositionally biased region" description="Polar residues" evidence="1">
    <location>
        <begin position="270"/>
        <end position="291"/>
    </location>
</feature>
<feature type="compositionally biased region" description="Polar residues" evidence="1">
    <location>
        <begin position="479"/>
        <end position="503"/>
    </location>
</feature>
<evidence type="ECO:0000313" key="3">
    <source>
        <dbReference type="Proteomes" id="UP000245946"/>
    </source>
</evidence>
<feature type="compositionally biased region" description="Polar residues" evidence="1">
    <location>
        <begin position="59"/>
        <end position="68"/>
    </location>
</feature>
<feature type="compositionally biased region" description="Polar residues" evidence="1">
    <location>
        <begin position="227"/>
        <end position="239"/>
    </location>
</feature>
<accession>A0A316Z3V8</accession>
<feature type="compositionally biased region" description="Low complexity" evidence="1">
    <location>
        <begin position="203"/>
        <end position="216"/>
    </location>
</feature>
<dbReference type="STRING" id="58919.A0A316Z3V8"/>
<feature type="region of interest" description="Disordered" evidence="1">
    <location>
        <begin position="648"/>
        <end position="667"/>
    </location>
</feature>
<dbReference type="Proteomes" id="UP000245946">
    <property type="component" value="Unassembled WGS sequence"/>
</dbReference>